<dbReference type="PROSITE" id="PS00108">
    <property type="entry name" value="PROTEIN_KINASE_ST"/>
    <property type="match status" value="1"/>
</dbReference>
<sequence>MNKRIKNVQPLKSLNEGIPQIPELSLKLQRTCEITIEIDGLFKTFTISYDDVKNGEKIGSGEYGEVFKVYFKEADIYLAVKNVVYKEMLAVDKRNARIMDLEVALKVENKCENLIKFFGAILAEGHIWIVSELMDAPLDRFYLTGFEMQGQIPELFISKVAHAVLNALTFLKEIKIMHRDIKPSNILLNYNGQIKLCDFGISGFTDNSVCKTLKGTRRYIAPEKICSTSQQIEYCIKSDIWSLGITIIEIATGKNPFHNIQNDLVLSAFIEKNDPPRLDASIFSLELCDFVRKCVQKIPEKRSSHIELLEHKFINKYLDCPNDLEYIKLILDEVKKDVFE</sequence>
<dbReference type="InterPro" id="IPR011009">
    <property type="entry name" value="Kinase-like_dom_sf"/>
</dbReference>
<keyword evidence="2" id="KW-0808">Transferase</keyword>
<dbReference type="GO" id="GO:0004674">
    <property type="term" value="F:protein serine/threonine kinase activity"/>
    <property type="evidence" value="ECO:0007669"/>
    <property type="project" value="UniProtKB-KW"/>
</dbReference>
<dbReference type="InterPro" id="IPR000719">
    <property type="entry name" value="Prot_kinase_dom"/>
</dbReference>
<evidence type="ECO:0000256" key="7">
    <source>
        <dbReference type="ARBA" id="ARBA00038999"/>
    </source>
</evidence>
<dbReference type="InterPro" id="IPR017441">
    <property type="entry name" value="Protein_kinase_ATP_BS"/>
</dbReference>
<dbReference type="PANTHER" id="PTHR48013">
    <property type="entry name" value="DUAL SPECIFICITY MITOGEN-ACTIVATED PROTEIN KINASE KINASE 5-RELATED"/>
    <property type="match status" value="1"/>
</dbReference>
<protein>
    <recommendedName>
        <fullName evidence="7">mitogen-activated protein kinase kinase</fullName>
        <ecNumber evidence="7">2.7.12.2</ecNumber>
    </recommendedName>
</protein>
<keyword evidence="12" id="KW-1185">Reference proteome</keyword>
<dbReference type="Gene3D" id="3.30.200.20">
    <property type="entry name" value="Phosphorylase Kinase, domain 1"/>
    <property type="match status" value="1"/>
</dbReference>
<gene>
    <name evidence="11" type="ORF">OXX778_LOCUS18433</name>
</gene>
<dbReference type="PROSITE" id="PS00107">
    <property type="entry name" value="PROTEIN_KINASE_ATP"/>
    <property type="match status" value="1"/>
</dbReference>
<comment type="caution">
    <text evidence="11">The sequence shown here is derived from an EMBL/GenBank/DDBJ whole genome shotgun (WGS) entry which is preliminary data.</text>
</comment>
<evidence type="ECO:0000256" key="8">
    <source>
        <dbReference type="PROSITE-ProRule" id="PRU10141"/>
    </source>
</evidence>
<proteinExistence type="inferred from homology"/>
<feature type="domain" description="Protein kinase" evidence="10">
    <location>
        <begin position="52"/>
        <end position="314"/>
    </location>
</feature>
<dbReference type="EMBL" id="CAJNOC010005114">
    <property type="protein sequence ID" value="CAF1042735.1"/>
    <property type="molecule type" value="Genomic_DNA"/>
</dbReference>
<dbReference type="SMART" id="SM00220">
    <property type="entry name" value="S_TKc"/>
    <property type="match status" value="1"/>
</dbReference>
<comment type="similarity">
    <text evidence="6">Belongs to the protein kinase superfamily. STE Ser/Thr protein kinase family. MAP kinase kinase subfamily.</text>
</comment>
<keyword evidence="5 8" id="KW-0067">ATP-binding</keyword>
<dbReference type="Pfam" id="PF00069">
    <property type="entry name" value="Pkinase"/>
    <property type="match status" value="1"/>
</dbReference>
<feature type="binding site" evidence="8">
    <location>
        <position position="81"/>
    </location>
    <ligand>
        <name>ATP</name>
        <dbReference type="ChEBI" id="CHEBI:30616"/>
    </ligand>
</feature>
<accession>A0A814JUH4</accession>
<dbReference type="GO" id="GO:0005524">
    <property type="term" value="F:ATP binding"/>
    <property type="evidence" value="ECO:0007669"/>
    <property type="project" value="UniProtKB-UniRule"/>
</dbReference>
<evidence type="ECO:0000256" key="5">
    <source>
        <dbReference type="ARBA" id="ARBA00022840"/>
    </source>
</evidence>
<dbReference type="PROSITE" id="PS50011">
    <property type="entry name" value="PROTEIN_KINASE_DOM"/>
    <property type="match status" value="1"/>
</dbReference>
<keyword evidence="3 8" id="KW-0547">Nucleotide-binding</keyword>
<reference evidence="11" key="1">
    <citation type="submission" date="2021-02" db="EMBL/GenBank/DDBJ databases">
        <authorList>
            <person name="Nowell W R."/>
        </authorList>
    </citation>
    <scope>NUCLEOTIDE SEQUENCE</scope>
    <source>
        <strain evidence="11">Ploen Becks lab</strain>
    </source>
</reference>
<dbReference type="FunFam" id="3.30.200.20:FF:000040">
    <property type="entry name" value="Dual specificity mitogen-activated protein kinase kinase"/>
    <property type="match status" value="1"/>
</dbReference>
<evidence type="ECO:0000256" key="2">
    <source>
        <dbReference type="ARBA" id="ARBA00022679"/>
    </source>
</evidence>
<keyword evidence="1 9" id="KW-0723">Serine/threonine-protein kinase</keyword>
<evidence type="ECO:0000256" key="4">
    <source>
        <dbReference type="ARBA" id="ARBA00022777"/>
    </source>
</evidence>
<dbReference type="OrthoDB" id="10252354at2759"/>
<dbReference type="Proteomes" id="UP000663879">
    <property type="component" value="Unassembled WGS sequence"/>
</dbReference>
<evidence type="ECO:0000313" key="11">
    <source>
        <dbReference type="EMBL" id="CAF1042735.1"/>
    </source>
</evidence>
<keyword evidence="4" id="KW-0418">Kinase</keyword>
<evidence type="ECO:0000256" key="9">
    <source>
        <dbReference type="RuleBase" id="RU000304"/>
    </source>
</evidence>
<dbReference type="Gene3D" id="1.10.510.10">
    <property type="entry name" value="Transferase(Phosphotransferase) domain 1"/>
    <property type="match status" value="1"/>
</dbReference>
<evidence type="ECO:0000259" key="10">
    <source>
        <dbReference type="PROSITE" id="PS50011"/>
    </source>
</evidence>
<evidence type="ECO:0000256" key="1">
    <source>
        <dbReference type="ARBA" id="ARBA00022527"/>
    </source>
</evidence>
<dbReference type="GO" id="GO:0004708">
    <property type="term" value="F:MAP kinase kinase activity"/>
    <property type="evidence" value="ECO:0007669"/>
    <property type="project" value="UniProtKB-EC"/>
</dbReference>
<name>A0A814JUH4_9BILA</name>
<evidence type="ECO:0000256" key="3">
    <source>
        <dbReference type="ARBA" id="ARBA00022741"/>
    </source>
</evidence>
<dbReference type="AlphaFoldDB" id="A0A814JUH4"/>
<evidence type="ECO:0000256" key="6">
    <source>
        <dbReference type="ARBA" id="ARBA00038035"/>
    </source>
</evidence>
<dbReference type="InterPro" id="IPR008271">
    <property type="entry name" value="Ser/Thr_kinase_AS"/>
</dbReference>
<evidence type="ECO:0000313" key="12">
    <source>
        <dbReference type="Proteomes" id="UP000663879"/>
    </source>
</evidence>
<dbReference type="EC" id="2.7.12.2" evidence="7"/>
<dbReference type="PANTHER" id="PTHR48013:SF15">
    <property type="entry name" value="DUAL SPECIFICITY MITOGEN-ACTIVATED PROTEIN KINASE KINASE 4"/>
    <property type="match status" value="1"/>
</dbReference>
<organism evidence="11 12">
    <name type="scientific">Brachionus calyciflorus</name>
    <dbReference type="NCBI Taxonomy" id="104777"/>
    <lineage>
        <taxon>Eukaryota</taxon>
        <taxon>Metazoa</taxon>
        <taxon>Spiralia</taxon>
        <taxon>Gnathifera</taxon>
        <taxon>Rotifera</taxon>
        <taxon>Eurotatoria</taxon>
        <taxon>Monogononta</taxon>
        <taxon>Pseudotrocha</taxon>
        <taxon>Ploima</taxon>
        <taxon>Brachionidae</taxon>
        <taxon>Brachionus</taxon>
    </lineage>
</organism>
<dbReference type="SUPFAM" id="SSF56112">
    <property type="entry name" value="Protein kinase-like (PK-like)"/>
    <property type="match status" value="1"/>
</dbReference>